<accession>A0A3P1T8K8</accession>
<dbReference type="InterPro" id="IPR011990">
    <property type="entry name" value="TPR-like_helical_dom_sf"/>
</dbReference>
<reference evidence="1 2" key="1">
    <citation type="submission" date="2018-11" db="EMBL/GenBank/DDBJ databases">
        <title>Genomes From Bacteria Associated with the Canine Oral Cavity: a Test Case for Automated Genome-Based Taxonomic Assignment.</title>
        <authorList>
            <person name="Coil D.A."/>
            <person name="Jospin G."/>
            <person name="Darling A.E."/>
            <person name="Wallis C."/>
            <person name="Davis I.J."/>
            <person name="Harris S."/>
            <person name="Eisen J.A."/>
            <person name="Holcombe L.J."/>
            <person name="O'Flynn C."/>
        </authorList>
    </citation>
    <scope>NUCLEOTIDE SEQUENCE [LARGE SCALE GENOMIC DNA]</scope>
    <source>
        <strain evidence="1 2">OH887_COT-365</strain>
    </source>
</reference>
<gene>
    <name evidence="1" type="ORF">EII34_05565</name>
</gene>
<evidence type="ECO:0000313" key="1">
    <source>
        <dbReference type="EMBL" id="RRD05680.1"/>
    </source>
</evidence>
<dbReference type="RefSeq" id="WP_124843774.1">
    <property type="nucleotide sequence ID" value="NZ_RQZG01000005.1"/>
</dbReference>
<evidence type="ECO:0008006" key="3">
    <source>
        <dbReference type="Google" id="ProtNLM"/>
    </source>
</evidence>
<dbReference type="Proteomes" id="UP000280819">
    <property type="component" value="Unassembled WGS sequence"/>
</dbReference>
<dbReference type="SUPFAM" id="SSF48452">
    <property type="entry name" value="TPR-like"/>
    <property type="match status" value="1"/>
</dbReference>
<protein>
    <recommendedName>
        <fullName evidence="3">Tetratricopeptide repeat protein</fullName>
    </recommendedName>
</protein>
<evidence type="ECO:0000313" key="2">
    <source>
        <dbReference type="Proteomes" id="UP000280819"/>
    </source>
</evidence>
<organism evidence="1 2">
    <name type="scientific">Arachnia propionica</name>
    <dbReference type="NCBI Taxonomy" id="1750"/>
    <lineage>
        <taxon>Bacteria</taxon>
        <taxon>Bacillati</taxon>
        <taxon>Actinomycetota</taxon>
        <taxon>Actinomycetes</taxon>
        <taxon>Propionibacteriales</taxon>
        <taxon>Propionibacteriaceae</taxon>
        <taxon>Arachnia</taxon>
    </lineage>
</organism>
<dbReference type="EMBL" id="RQZG01000005">
    <property type="protein sequence ID" value="RRD05680.1"/>
    <property type="molecule type" value="Genomic_DNA"/>
</dbReference>
<sequence>MGYERLMNARNHIDSRRFREAIVELQAILDVERRPSEIEETKELLALANYKAAYLPKAERLARELIETNPTNTYAHTILVRSLERQSRKEEAAQARTLAQALGAEV</sequence>
<dbReference type="Gene3D" id="1.25.40.10">
    <property type="entry name" value="Tetratricopeptide repeat domain"/>
    <property type="match status" value="1"/>
</dbReference>
<proteinExistence type="predicted"/>
<dbReference type="OrthoDB" id="9799122at2"/>
<comment type="caution">
    <text evidence="1">The sequence shown here is derived from an EMBL/GenBank/DDBJ whole genome shotgun (WGS) entry which is preliminary data.</text>
</comment>
<name>A0A3P1T8K8_9ACTN</name>
<dbReference type="AlphaFoldDB" id="A0A3P1T8K8"/>